<dbReference type="RefSeq" id="WP_146855270.1">
    <property type="nucleotide sequence ID" value="NZ_BKAG01000062.1"/>
</dbReference>
<organism evidence="1 2">
    <name type="scientific">Brevifollis gellanilyticus</name>
    <dbReference type="NCBI Taxonomy" id="748831"/>
    <lineage>
        <taxon>Bacteria</taxon>
        <taxon>Pseudomonadati</taxon>
        <taxon>Verrucomicrobiota</taxon>
        <taxon>Verrucomicrobiia</taxon>
        <taxon>Verrucomicrobiales</taxon>
        <taxon>Verrucomicrobiaceae</taxon>
    </lineage>
</organism>
<dbReference type="OrthoDB" id="200140at2"/>
<evidence type="ECO:0000313" key="2">
    <source>
        <dbReference type="Proteomes" id="UP000321577"/>
    </source>
</evidence>
<keyword evidence="2" id="KW-1185">Reference proteome</keyword>
<comment type="caution">
    <text evidence="1">The sequence shown here is derived from an EMBL/GenBank/DDBJ whole genome shotgun (WGS) entry which is preliminary data.</text>
</comment>
<dbReference type="EMBL" id="BKAG01000062">
    <property type="protein sequence ID" value="GEP45894.1"/>
    <property type="molecule type" value="Genomic_DNA"/>
</dbReference>
<proteinExistence type="predicted"/>
<dbReference type="Proteomes" id="UP000321577">
    <property type="component" value="Unassembled WGS sequence"/>
</dbReference>
<gene>
    <name evidence="1" type="ORF">BGE01nite_51850</name>
</gene>
<name>A0A512MGP2_9BACT</name>
<protein>
    <submittedName>
        <fullName evidence="1">Uncharacterized protein</fullName>
    </submittedName>
</protein>
<dbReference type="AlphaFoldDB" id="A0A512MGP2"/>
<evidence type="ECO:0000313" key="1">
    <source>
        <dbReference type="EMBL" id="GEP45894.1"/>
    </source>
</evidence>
<reference evidence="1 2" key="1">
    <citation type="submission" date="2019-07" db="EMBL/GenBank/DDBJ databases">
        <title>Whole genome shotgun sequence of Brevifollis gellanilyticus NBRC 108608.</title>
        <authorList>
            <person name="Hosoyama A."/>
            <person name="Uohara A."/>
            <person name="Ohji S."/>
            <person name="Ichikawa N."/>
        </authorList>
    </citation>
    <scope>NUCLEOTIDE SEQUENCE [LARGE SCALE GENOMIC DNA]</scope>
    <source>
        <strain evidence="1 2">NBRC 108608</strain>
    </source>
</reference>
<accession>A0A512MGP2</accession>
<sequence length="132" mass="14643">MPAKRPWLAKYSWAFVTGQNAVLCMQKNALHKPTSDGHDRTRALWESRHAGEMTLAEAADLCRQCHRLAPFCFYNGNTFAAIIRDVAAVLSQELSQAPEQAFIIRSLAGHIVAGVATEEEVKAFHEFSDSLV</sequence>